<evidence type="ECO:0000313" key="2">
    <source>
        <dbReference type="Proteomes" id="UP001497472"/>
    </source>
</evidence>
<comment type="caution">
    <text evidence="1">The sequence shown here is derived from an EMBL/GenBank/DDBJ whole genome shotgun (WGS) entry which is preliminary data.</text>
</comment>
<dbReference type="AlphaFoldDB" id="A0AAV1K2J6"/>
<dbReference type="EMBL" id="CAVLEF010000280">
    <property type="protein sequence ID" value="CAK1555723.1"/>
    <property type="molecule type" value="Genomic_DNA"/>
</dbReference>
<proteinExistence type="predicted"/>
<organism evidence="1 2">
    <name type="scientific">Leptosia nina</name>
    <dbReference type="NCBI Taxonomy" id="320188"/>
    <lineage>
        <taxon>Eukaryota</taxon>
        <taxon>Metazoa</taxon>
        <taxon>Ecdysozoa</taxon>
        <taxon>Arthropoda</taxon>
        <taxon>Hexapoda</taxon>
        <taxon>Insecta</taxon>
        <taxon>Pterygota</taxon>
        <taxon>Neoptera</taxon>
        <taxon>Endopterygota</taxon>
        <taxon>Lepidoptera</taxon>
        <taxon>Glossata</taxon>
        <taxon>Ditrysia</taxon>
        <taxon>Papilionoidea</taxon>
        <taxon>Pieridae</taxon>
        <taxon>Pierinae</taxon>
        <taxon>Leptosia</taxon>
    </lineage>
</organism>
<dbReference type="Proteomes" id="UP001497472">
    <property type="component" value="Unassembled WGS sequence"/>
</dbReference>
<keyword evidence="2" id="KW-1185">Reference proteome</keyword>
<accession>A0AAV1K2J6</accession>
<sequence>MIYQYFARDLRAFRFNRRKPARAHTMINLQEPIYPTSCCSLELIHNSRVYSKGFLRAARAIARVLSARADTGTHARGALWTPYKYPPPFLLPSFPAHAPCSVCRVCSQASCKYT</sequence>
<protein>
    <submittedName>
        <fullName evidence="1">Uncharacterized protein</fullName>
    </submittedName>
</protein>
<gene>
    <name evidence="1" type="ORF">LNINA_LOCUS14517</name>
</gene>
<reference evidence="1 2" key="1">
    <citation type="submission" date="2023-11" db="EMBL/GenBank/DDBJ databases">
        <authorList>
            <person name="Okamura Y."/>
        </authorList>
    </citation>
    <scope>NUCLEOTIDE SEQUENCE [LARGE SCALE GENOMIC DNA]</scope>
</reference>
<name>A0AAV1K2J6_9NEOP</name>
<evidence type="ECO:0000313" key="1">
    <source>
        <dbReference type="EMBL" id="CAK1555723.1"/>
    </source>
</evidence>